<protein>
    <submittedName>
        <fullName evidence="2">Uncharacterized protein</fullName>
    </submittedName>
</protein>
<evidence type="ECO:0000313" key="2">
    <source>
        <dbReference type="EMBL" id="KAK7549351.1"/>
    </source>
</evidence>
<comment type="caution">
    <text evidence="2">The sequence shown here is derived from an EMBL/GenBank/DDBJ whole genome shotgun (WGS) entry which is preliminary data.</text>
</comment>
<feature type="compositionally biased region" description="Low complexity" evidence="1">
    <location>
        <begin position="144"/>
        <end position="157"/>
    </location>
</feature>
<accession>A0ABR1MJ32</accession>
<dbReference type="EMBL" id="JBBPDW010000009">
    <property type="protein sequence ID" value="KAK7549351.1"/>
    <property type="molecule type" value="Genomic_DNA"/>
</dbReference>
<feature type="region of interest" description="Disordered" evidence="1">
    <location>
        <begin position="113"/>
        <end position="167"/>
    </location>
</feature>
<feature type="region of interest" description="Disordered" evidence="1">
    <location>
        <begin position="1"/>
        <end position="57"/>
    </location>
</feature>
<reference evidence="2 3" key="1">
    <citation type="submission" date="2024-04" db="EMBL/GenBank/DDBJ databases">
        <title>Phyllosticta paracitricarpa is synonymous to the EU quarantine fungus P. citricarpa based on phylogenomic analyses.</title>
        <authorList>
            <consortium name="Lawrence Berkeley National Laboratory"/>
            <person name="Van Ingen-Buijs V.A."/>
            <person name="Van Westerhoven A.C."/>
            <person name="Haridas S."/>
            <person name="Skiadas P."/>
            <person name="Martin F."/>
            <person name="Groenewald J.Z."/>
            <person name="Crous P.W."/>
            <person name="Seidl M.F."/>
        </authorList>
    </citation>
    <scope>NUCLEOTIDE SEQUENCE [LARGE SCALE GENOMIC DNA]</scope>
    <source>
        <strain evidence="2 3">CBS 122670</strain>
    </source>
</reference>
<feature type="compositionally biased region" description="Basic and acidic residues" evidence="1">
    <location>
        <begin position="113"/>
        <end position="126"/>
    </location>
</feature>
<evidence type="ECO:0000313" key="3">
    <source>
        <dbReference type="Proteomes" id="UP001365128"/>
    </source>
</evidence>
<name>A0ABR1MJ32_9PEZI</name>
<keyword evidence="3" id="KW-1185">Reference proteome</keyword>
<proteinExistence type="predicted"/>
<organism evidence="2 3">
    <name type="scientific">Phyllosticta citricarpa</name>
    <dbReference type="NCBI Taxonomy" id="55181"/>
    <lineage>
        <taxon>Eukaryota</taxon>
        <taxon>Fungi</taxon>
        <taxon>Dikarya</taxon>
        <taxon>Ascomycota</taxon>
        <taxon>Pezizomycotina</taxon>
        <taxon>Dothideomycetes</taxon>
        <taxon>Dothideomycetes incertae sedis</taxon>
        <taxon>Botryosphaeriales</taxon>
        <taxon>Phyllostictaceae</taxon>
        <taxon>Phyllosticta</taxon>
    </lineage>
</organism>
<gene>
    <name evidence="2" type="ORF">IWX46DRAFT_455013</name>
</gene>
<evidence type="ECO:0000256" key="1">
    <source>
        <dbReference type="SAM" id="MobiDB-lite"/>
    </source>
</evidence>
<feature type="compositionally biased region" description="Basic and acidic residues" evidence="1">
    <location>
        <begin position="45"/>
        <end position="56"/>
    </location>
</feature>
<sequence length="186" mass="20729">MRLSPLGLHNDRPTLKRHAGTPSLIMVELEASRTKPNRRTGSGMDARRRADQERRPVHCPPKVATVVRHGTIPLENIRTRRRSPDVCSPSSALPSLILGMLWSCRATLMTDGRIDRQTDRQTDKQTDGQTGRQAGRQTRRQAPRRGQGQARRQTCGQSAPWPENSSTHLSLFSRTLVSGSLSHQAS</sequence>
<dbReference type="Proteomes" id="UP001365128">
    <property type="component" value="Unassembled WGS sequence"/>
</dbReference>